<keyword evidence="5 6" id="KW-0067">ATP-binding</keyword>
<feature type="binding site" evidence="6">
    <location>
        <position position="136"/>
    </location>
    <ligand>
        <name>ATP</name>
        <dbReference type="ChEBI" id="CHEBI:30616"/>
    </ligand>
</feature>
<gene>
    <name evidence="11" type="ORF">VitviT2T_014923</name>
</gene>
<dbReference type="InterPro" id="IPR021820">
    <property type="entry name" value="S-locus_recpt_kinase_C"/>
</dbReference>
<evidence type="ECO:0000313" key="12">
    <source>
        <dbReference type="Proteomes" id="UP001227230"/>
    </source>
</evidence>
<feature type="transmembrane region" description="Helical" evidence="8">
    <location>
        <begin position="43"/>
        <end position="63"/>
    </location>
</feature>
<evidence type="ECO:0000256" key="2">
    <source>
        <dbReference type="ARBA" id="ARBA00022679"/>
    </source>
</evidence>
<evidence type="ECO:0000256" key="3">
    <source>
        <dbReference type="ARBA" id="ARBA00022741"/>
    </source>
</evidence>
<dbReference type="Pfam" id="PF08276">
    <property type="entry name" value="PAN_2"/>
    <property type="match status" value="1"/>
</dbReference>
<evidence type="ECO:0000256" key="9">
    <source>
        <dbReference type="SAM" id="SignalP"/>
    </source>
</evidence>
<dbReference type="Pfam" id="PF07714">
    <property type="entry name" value="PK_Tyr_Ser-Thr"/>
    <property type="match status" value="1"/>
</dbReference>
<accession>A0ABY9CLW0</accession>
<evidence type="ECO:0000313" key="11">
    <source>
        <dbReference type="EMBL" id="WJZ96216.1"/>
    </source>
</evidence>
<dbReference type="PROSITE" id="PS00107">
    <property type="entry name" value="PROTEIN_KINASE_ATP"/>
    <property type="match status" value="1"/>
</dbReference>
<reference evidence="11 12" key="1">
    <citation type="journal article" date="2023" name="Hortic Res">
        <title>The complete reference genome for grapevine (Vitis vinifera L.) genetics and breeding.</title>
        <authorList>
            <person name="Shi X."/>
            <person name="Cao S."/>
            <person name="Wang X."/>
            <person name="Huang S."/>
            <person name="Wang Y."/>
            <person name="Liu Z."/>
            <person name="Liu W."/>
            <person name="Leng X."/>
            <person name="Peng Y."/>
            <person name="Wang N."/>
            <person name="Wang Y."/>
            <person name="Ma Z."/>
            <person name="Xu X."/>
            <person name="Zhang F."/>
            <person name="Xue H."/>
            <person name="Zhong H."/>
            <person name="Wang Y."/>
            <person name="Zhang K."/>
            <person name="Velt A."/>
            <person name="Avia K."/>
            <person name="Holtgrawe D."/>
            <person name="Grimplet J."/>
            <person name="Matus J.T."/>
            <person name="Ware D."/>
            <person name="Wu X."/>
            <person name="Wang H."/>
            <person name="Liu C."/>
            <person name="Fang Y."/>
            <person name="Rustenholz C."/>
            <person name="Cheng Z."/>
            <person name="Xiao H."/>
            <person name="Zhou Y."/>
        </authorList>
    </citation>
    <scope>NUCLEOTIDE SEQUENCE [LARGE SCALE GENOMIC DNA]</scope>
    <source>
        <strain evidence="12">cv. Pinot noir / PN40024</strain>
        <tissue evidence="11">Leaf</tissue>
    </source>
</reference>
<keyword evidence="8" id="KW-0472">Membrane</keyword>
<keyword evidence="12" id="KW-1185">Reference proteome</keyword>
<dbReference type="CDD" id="cd14066">
    <property type="entry name" value="STKc_IRAK"/>
    <property type="match status" value="1"/>
</dbReference>
<organism evidence="11 12">
    <name type="scientific">Vitis vinifera</name>
    <name type="common">Grape</name>
    <dbReference type="NCBI Taxonomy" id="29760"/>
    <lineage>
        <taxon>Eukaryota</taxon>
        <taxon>Viridiplantae</taxon>
        <taxon>Streptophyta</taxon>
        <taxon>Embryophyta</taxon>
        <taxon>Tracheophyta</taxon>
        <taxon>Spermatophyta</taxon>
        <taxon>Magnoliopsida</taxon>
        <taxon>eudicotyledons</taxon>
        <taxon>Gunneridae</taxon>
        <taxon>Pentapetalae</taxon>
        <taxon>rosids</taxon>
        <taxon>Vitales</taxon>
        <taxon>Vitaceae</taxon>
        <taxon>Viteae</taxon>
        <taxon>Vitis</taxon>
    </lineage>
</organism>
<dbReference type="Pfam" id="PF11883">
    <property type="entry name" value="DUF3403"/>
    <property type="match status" value="2"/>
</dbReference>
<dbReference type="InterPro" id="IPR017441">
    <property type="entry name" value="Protein_kinase_ATP_BS"/>
</dbReference>
<keyword evidence="2" id="KW-0808">Transferase</keyword>
<evidence type="ECO:0000256" key="6">
    <source>
        <dbReference type="PROSITE-ProRule" id="PRU10141"/>
    </source>
</evidence>
<dbReference type="PROSITE" id="PS00108">
    <property type="entry name" value="PROTEIN_KINASE_ST"/>
    <property type="match status" value="1"/>
</dbReference>
<dbReference type="InterPro" id="IPR003609">
    <property type="entry name" value="Pan_app"/>
</dbReference>
<evidence type="ECO:0000256" key="4">
    <source>
        <dbReference type="ARBA" id="ARBA00022777"/>
    </source>
</evidence>
<dbReference type="PANTHER" id="PTHR27002:SF1119">
    <property type="entry name" value="PROTEIN KINASE DOMAIN-CONTAINING PROTEIN"/>
    <property type="match status" value="1"/>
</dbReference>
<dbReference type="Proteomes" id="UP001227230">
    <property type="component" value="Chromosome 10"/>
</dbReference>
<dbReference type="InterPro" id="IPR008271">
    <property type="entry name" value="Ser/Thr_kinase_AS"/>
</dbReference>
<dbReference type="CDD" id="cd01098">
    <property type="entry name" value="PAN_AP_plant"/>
    <property type="match status" value="1"/>
</dbReference>
<evidence type="ECO:0000256" key="8">
    <source>
        <dbReference type="SAM" id="Phobius"/>
    </source>
</evidence>
<feature type="signal peptide" evidence="9">
    <location>
        <begin position="1"/>
        <end position="19"/>
    </location>
</feature>
<dbReference type="InterPro" id="IPR001245">
    <property type="entry name" value="Ser-Thr/Tyr_kinase_cat_dom"/>
</dbReference>
<protein>
    <recommendedName>
        <fullName evidence="10">Protein kinase domain-containing protein</fullName>
    </recommendedName>
</protein>
<name>A0ABY9CLW0_VITVI</name>
<dbReference type="SMART" id="SM00220">
    <property type="entry name" value="S_TKc"/>
    <property type="match status" value="1"/>
</dbReference>
<evidence type="ECO:0000256" key="7">
    <source>
        <dbReference type="SAM" id="MobiDB-lite"/>
    </source>
</evidence>
<feature type="domain" description="Protein kinase" evidence="10">
    <location>
        <begin position="108"/>
        <end position="386"/>
    </location>
</feature>
<evidence type="ECO:0000256" key="5">
    <source>
        <dbReference type="ARBA" id="ARBA00022840"/>
    </source>
</evidence>
<evidence type="ECO:0000256" key="1">
    <source>
        <dbReference type="ARBA" id="ARBA00022527"/>
    </source>
</evidence>
<keyword evidence="8" id="KW-1133">Transmembrane helix</keyword>
<evidence type="ECO:0000259" key="10">
    <source>
        <dbReference type="PROSITE" id="PS50011"/>
    </source>
</evidence>
<feature type="region of interest" description="Disordered" evidence="7">
    <location>
        <begin position="467"/>
        <end position="487"/>
    </location>
</feature>
<dbReference type="PANTHER" id="PTHR27002">
    <property type="entry name" value="RECEPTOR-LIKE SERINE/THREONINE-PROTEIN KINASE SD1-8"/>
    <property type="match status" value="1"/>
</dbReference>
<sequence length="713" mass="80031">MEFLSFMLFCFFFFNSSVALDTMTPNQTLRDHDSKNKKTLVFPLMMVISSALLLGLVVSWCVVRRRTSRRRALGVDNPNQSFSRDIGEEDLELPLFDLVTIKVATNNFSLANKIGQGGFGLVYKGELPTGQEIAVKRLSEDSGQGLKEFKNEVILIAKLQHRNLVGLLGCCIHEEERMLIYEYMPNKSLDKFIFNQTRGTSITWQKRFDIIVGIARGLLYLHQDSRLRIIHRDLKASNILLDNDMNPKISDFGLARTFGNDQTEVSTNRVIGTYGYMSPEYVIDGLYSTKSDVFSFGVLVLEIVSGKRNRGFYHPDHDLNLVGHAWKLWNEGRPIELVDVFMEGQSPNSQVVRCIRVGLLCVQLRPEDRPSMSSVLLMLFSENPMLPPPKQPGFYTDRYIVETDSSSAGKQPCTPNEVTVTRLQDETYFSCTLYDDSVITRLVVEDTGLLQRFTWFSDNFQWNDPRQHPRAREIPTESAVPTANTSGARVEKGWNSKACEEACLRDCSCTAYASISVAGKSRVCLTWYGELIDTVGYNHGGADLYVWVDAFDLGTPSPCFSFTFSGQTMRLKGQLPDGQEIAMERLSKNSGQGIQEFKNEVALIAKLQHQNLVKVLGSCIEGEVLTMNLIVEYSALEVLQCIQVGLLCVQDCATDRPDMSAVVFMLSNETSLPSPKHPNFAFRRSYNSSQSTHSGTRSSSSVNGVIMTLLDAR</sequence>
<dbReference type="InterPro" id="IPR011009">
    <property type="entry name" value="Kinase-like_dom_sf"/>
</dbReference>
<keyword evidence="1" id="KW-0723">Serine/threonine-protein kinase</keyword>
<dbReference type="EMBL" id="CP126657">
    <property type="protein sequence ID" value="WJZ96216.1"/>
    <property type="molecule type" value="Genomic_DNA"/>
</dbReference>
<dbReference type="SUPFAM" id="SSF56112">
    <property type="entry name" value="Protein kinase-like (PK-like)"/>
    <property type="match status" value="2"/>
</dbReference>
<dbReference type="Gene3D" id="3.30.200.20">
    <property type="entry name" value="Phosphorylase Kinase, domain 1"/>
    <property type="match status" value="2"/>
</dbReference>
<keyword evidence="8" id="KW-0812">Transmembrane</keyword>
<keyword evidence="3 6" id="KW-0547">Nucleotide-binding</keyword>
<dbReference type="PROSITE" id="PS50011">
    <property type="entry name" value="PROTEIN_KINASE_DOM"/>
    <property type="match status" value="1"/>
</dbReference>
<dbReference type="Gene3D" id="1.10.510.10">
    <property type="entry name" value="Transferase(Phosphotransferase) domain 1"/>
    <property type="match status" value="1"/>
</dbReference>
<feature type="chain" id="PRO_5045347907" description="Protein kinase domain-containing protein" evidence="9">
    <location>
        <begin position="20"/>
        <end position="713"/>
    </location>
</feature>
<keyword evidence="4" id="KW-0418">Kinase</keyword>
<keyword evidence="9" id="KW-0732">Signal</keyword>
<dbReference type="InterPro" id="IPR000719">
    <property type="entry name" value="Prot_kinase_dom"/>
</dbReference>
<proteinExistence type="predicted"/>